<evidence type="ECO:0008006" key="3">
    <source>
        <dbReference type="Google" id="ProtNLM"/>
    </source>
</evidence>
<sequence length="242" mass="26403">MDFLDPYVVTRDAELVPVDEVRRLEVELGVTLPADYTRALSTLGRGGWCGEVDLVDPDHLRGWLPRHRRSVAEFWFWDDAVVTQADAVRSIPVGGSYNGDALVLVDGRLAWLPRDTQVVLEAGTTCQEALTVLFDSGTVGTRPTIAWFASYAGDRRSQNRQGGDHRANLEAVRAAFPDAPVDVDPVWPTAVVLLRELGGYVELHGYDGNTGAHVDRDATLPDAWERLNAALTSTGCVPPGGR</sequence>
<organism evidence="1 2">
    <name type="scientific">Nocardioides taihuensis</name>
    <dbReference type="NCBI Taxonomy" id="1835606"/>
    <lineage>
        <taxon>Bacteria</taxon>
        <taxon>Bacillati</taxon>
        <taxon>Actinomycetota</taxon>
        <taxon>Actinomycetes</taxon>
        <taxon>Propionibacteriales</taxon>
        <taxon>Nocardioidaceae</taxon>
        <taxon>Nocardioides</taxon>
    </lineage>
</organism>
<accession>A0ABW0BMF3</accession>
<comment type="caution">
    <text evidence="1">The sequence shown here is derived from an EMBL/GenBank/DDBJ whole genome shotgun (WGS) entry which is preliminary data.</text>
</comment>
<dbReference type="EMBL" id="JBHSKD010000023">
    <property type="protein sequence ID" value="MFC5178378.1"/>
    <property type="molecule type" value="Genomic_DNA"/>
</dbReference>
<name>A0ABW0BMF3_9ACTN</name>
<evidence type="ECO:0000313" key="2">
    <source>
        <dbReference type="Proteomes" id="UP001596087"/>
    </source>
</evidence>
<gene>
    <name evidence="1" type="ORF">ACFPGP_16995</name>
</gene>
<reference evidence="2" key="1">
    <citation type="journal article" date="2019" name="Int. J. Syst. Evol. Microbiol.">
        <title>The Global Catalogue of Microorganisms (GCM) 10K type strain sequencing project: providing services to taxonomists for standard genome sequencing and annotation.</title>
        <authorList>
            <consortium name="The Broad Institute Genomics Platform"/>
            <consortium name="The Broad Institute Genome Sequencing Center for Infectious Disease"/>
            <person name="Wu L."/>
            <person name="Ma J."/>
        </authorList>
    </citation>
    <scope>NUCLEOTIDE SEQUENCE [LARGE SCALE GENOMIC DNA]</scope>
    <source>
        <strain evidence="2">DFY41</strain>
    </source>
</reference>
<evidence type="ECO:0000313" key="1">
    <source>
        <dbReference type="EMBL" id="MFC5178378.1"/>
    </source>
</evidence>
<proteinExistence type="predicted"/>
<protein>
    <recommendedName>
        <fullName evidence="3">SMI1/KNR4 family protein</fullName>
    </recommendedName>
</protein>
<dbReference type="RefSeq" id="WP_378591967.1">
    <property type="nucleotide sequence ID" value="NZ_JBHSKD010000023.1"/>
</dbReference>
<keyword evidence="2" id="KW-1185">Reference proteome</keyword>
<dbReference type="Proteomes" id="UP001596087">
    <property type="component" value="Unassembled WGS sequence"/>
</dbReference>